<protein>
    <submittedName>
        <fullName evidence="2">HET-domain-containing protein</fullName>
    </submittedName>
</protein>
<dbReference type="OrthoDB" id="3695242at2759"/>
<organism evidence="2 3">
    <name type="scientific">Zopfia rhizophila CBS 207.26</name>
    <dbReference type="NCBI Taxonomy" id="1314779"/>
    <lineage>
        <taxon>Eukaryota</taxon>
        <taxon>Fungi</taxon>
        <taxon>Dikarya</taxon>
        <taxon>Ascomycota</taxon>
        <taxon>Pezizomycotina</taxon>
        <taxon>Dothideomycetes</taxon>
        <taxon>Dothideomycetes incertae sedis</taxon>
        <taxon>Zopfiaceae</taxon>
        <taxon>Zopfia</taxon>
    </lineage>
</organism>
<dbReference type="AlphaFoldDB" id="A0A6A6E5S8"/>
<evidence type="ECO:0000259" key="1">
    <source>
        <dbReference type="Pfam" id="PF06985"/>
    </source>
</evidence>
<evidence type="ECO:0000313" key="2">
    <source>
        <dbReference type="EMBL" id="KAF2187297.1"/>
    </source>
</evidence>
<dbReference type="Pfam" id="PF06985">
    <property type="entry name" value="HET"/>
    <property type="match status" value="1"/>
</dbReference>
<keyword evidence="3" id="KW-1185">Reference proteome</keyword>
<proteinExistence type="predicted"/>
<dbReference type="InterPro" id="IPR010730">
    <property type="entry name" value="HET"/>
</dbReference>
<evidence type="ECO:0000313" key="3">
    <source>
        <dbReference type="Proteomes" id="UP000800200"/>
    </source>
</evidence>
<accession>A0A6A6E5S8</accession>
<sequence>MLRGKSYTEYVYGRHARPLLHDLSSESSFNLIREWGHQSPLPTRVIDVSREDPHLFTSNGLKCPYITLSHCWGGEQPLITTKATLDERTIGIPMQSLPPLYCDAVIVTRRLGIQYLWIDSLCILQDCKDDWRKEAAKMGEIYRLSYVTLSALSAPNCRQGILIQRPSDPNKPTQSEAQGNVIDLRDRPKGYVFKEAPLSQRAWAVQERLLSPRILHYSTNELFWECLFCSARESNFRVIPSKPKPYSYDTYECMQVKVPLLLPLDPNPSYPVSSPSDWNIIVAEYTRCRLTLSSDKLPALSGLASLFQRNTRYTYLAGLWAEDLGNGLLWFCPDKQTQTIEHQVDAYRGPSWSWVSTDLAVQSITFRTPSGAWNYSTTEIKLLDFNIRHAGPDPLGEVLSAVITVQAFFYRLTYESEAGTKNCTVYGSGGDGFGKGILDAFDEEPGFRKQCAGLCIARRRRGVSRGPAPTVTYFLVVVPVLNAGEECWKRVGLAWTPWLLTHSAPEMSVIRLV</sequence>
<gene>
    <name evidence="2" type="ORF">K469DRAFT_685827</name>
</gene>
<dbReference type="EMBL" id="ML994627">
    <property type="protein sequence ID" value="KAF2187297.1"/>
    <property type="molecule type" value="Genomic_DNA"/>
</dbReference>
<reference evidence="2" key="1">
    <citation type="journal article" date="2020" name="Stud. Mycol.">
        <title>101 Dothideomycetes genomes: a test case for predicting lifestyles and emergence of pathogens.</title>
        <authorList>
            <person name="Haridas S."/>
            <person name="Albert R."/>
            <person name="Binder M."/>
            <person name="Bloem J."/>
            <person name="Labutti K."/>
            <person name="Salamov A."/>
            <person name="Andreopoulos B."/>
            <person name="Baker S."/>
            <person name="Barry K."/>
            <person name="Bills G."/>
            <person name="Bluhm B."/>
            <person name="Cannon C."/>
            <person name="Castanera R."/>
            <person name="Culley D."/>
            <person name="Daum C."/>
            <person name="Ezra D."/>
            <person name="Gonzalez J."/>
            <person name="Henrissat B."/>
            <person name="Kuo A."/>
            <person name="Liang C."/>
            <person name="Lipzen A."/>
            <person name="Lutzoni F."/>
            <person name="Magnuson J."/>
            <person name="Mondo S."/>
            <person name="Nolan M."/>
            <person name="Ohm R."/>
            <person name="Pangilinan J."/>
            <person name="Park H.-J."/>
            <person name="Ramirez L."/>
            <person name="Alfaro M."/>
            <person name="Sun H."/>
            <person name="Tritt A."/>
            <person name="Yoshinaga Y."/>
            <person name="Zwiers L.-H."/>
            <person name="Turgeon B."/>
            <person name="Goodwin S."/>
            <person name="Spatafora J."/>
            <person name="Crous P."/>
            <person name="Grigoriev I."/>
        </authorList>
    </citation>
    <scope>NUCLEOTIDE SEQUENCE</scope>
    <source>
        <strain evidence="2">CBS 207.26</strain>
    </source>
</reference>
<name>A0A6A6E5S8_9PEZI</name>
<dbReference type="PANTHER" id="PTHR33112">
    <property type="entry name" value="DOMAIN PROTEIN, PUTATIVE-RELATED"/>
    <property type="match status" value="1"/>
</dbReference>
<dbReference type="Proteomes" id="UP000800200">
    <property type="component" value="Unassembled WGS sequence"/>
</dbReference>
<feature type="domain" description="Heterokaryon incompatibility" evidence="1">
    <location>
        <begin position="65"/>
        <end position="207"/>
    </location>
</feature>
<dbReference type="PANTHER" id="PTHR33112:SF9">
    <property type="entry name" value="HETEROKARYON INCOMPATIBILITY DOMAIN-CONTAINING PROTEIN"/>
    <property type="match status" value="1"/>
</dbReference>